<dbReference type="InterPro" id="IPR042196">
    <property type="entry name" value="FHIPEP_4"/>
</dbReference>
<keyword evidence="8" id="KW-0966">Cell projection</keyword>
<evidence type="ECO:0000313" key="8">
    <source>
        <dbReference type="EMBL" id="STO55819.1"/>
    </source>
</evidence>
<accession>A0A377HHY7</accession>
<dbReference type="PRINTS" id="PR00949">
    <property type="entry name" value="TYPE3IMAPROT"/>
</dbReference>
<dbReference type="GO" id="GO:0044780">
    <property type="term" value="P:bacterial-type flagellum assembly"/>
    <property type="evidence" value="ECO:0007669"/>
    <property type="project" value="InterPro"/>
</dbReference>
<name>A0A377HHY7_GRIHO</name>
<feature type="transmembrane region" description="Helical" evidence="7">
    <location>
        <begin position="112"/>
        <end position="135"/>
    </location>
</feature>
<dbReference type="PANTHER" id="PTHR30161:SF1">
    <property type="entry name" value="FLAGELLAR BIOSYNTHESIS PROTEIN FLHA-RELATED"/>
    <property type="match status" value="1"/>
</dbReference>
<dbReference type="AlphaFoldDB" id="A0A377HHY7"/>
<evidence type="ECO:0000313" key="9">
    <source>
        <dbReference type="Proteomes" id="UP000254512"/>
    </source>
</evidence>
<keyword evidence="7" id="KW-1005">Bacterial flagellum biogenesis</keyword>
<dbReference type="Pfam" id="PF00771">
    <property type="entry name" value="FHIPEP"/>
    <property type="match status" value="1"/>
</dbReference>
<feature type="transmembrane region" description="Helical" evidence="7">
    <location>
        <begin position="204"/>
        <end position="226"/>
    </location>
</feature>
<feature type="transmembrane region" description="Helical" evidence="7">
    <location>
        <begin position="37"/>
        <end position="59"/>
    </location>
</feature>
<proteinExistence type="inferred from homology"/>
<dbReference type="EMBL" id="UGHD01000002">
    <property type="protein sequence ID" value="STO55819.1"/>
    <property type="molecule type" value="Genomic_DNA"/>
</dbReference>
<keyword evidence="8" id="KW-0969">Cilium</keyword>
<evidence type="ECO:0000256" key="1">
    <source>
        <dbReference type="ARBA" id="ARBA00004651"/>
    </source>
</evidence>
<dbReference type="Gene3D" id="1.10.8.540">
    <property type="entry name" value="FHIPEP family, domain 3"/>
    <property type="match status" value="1"/>
</dbReference>
<feature type="transmembrane region" description="Helical" evidence="7">
    <location>
        <begin position="279"/>
        <end position="300"/>
    </location>
</feature>
<dbReference type="NCBIfam" id="TIGR01398">
    <property type="entry name" value="FlhA"/>
    <property type="match status" value="1"/>
</dbReference>
<feature type="transmembrane region" description="Helical" evidence="7">
    <location>
        <begin position="246"/>
        <end position="267"/>
    </location>
</feature>
<dbReference type="InterPro" id="IPR025505">
    <property type="entry name" value="FHIPEP_CS"/>
</dbReference>
<reference evidence="8 9" key="1">
    <citation type="submission" date="2018-06" db="EMBL/GenBank/DDBJ databases">
        <authorList>
            <consortium name="Pathogen Informatics"/>
            <person name="Doyle S."/>
        </authorList>
    </citation>
    <scope>NUCLEOTIDE SEQUENCE [LARGE SCALE GENOMIC DNA]</scope>
    <source>
        <strain evidence="8 9">NCTC11645</strain>
    </source>
</reference>
<evidence type="ECO:0000256" key="3">
    <source>
        <dbReference type="ARBA" id="ARBA00022475"/>
    </source>
</evidence>
<protein>
    <recommendedName>
        <fullName evidence="7">Flagellar biosynthesis protein FlhA</fullName>
    </recommendedName>
</protein>
<keyword evidence="7" id="KW-0653">Protein transport</keyword>
<gene>
    <name evidence="8" type="primary">flhA_1</name>
    <name evidence="7" type="synonym">flhA</name>
    <name evidence="8" type="ORF">NCTC11645_00121</name>
</gene>
<dbReference type="InterPro" id="IPR001712">
    <property type="entry name" value="T3SS_FHIPEP"/>
</dbReference>
<dbReference type="InterPro" id="IPR006301">
    <property type="entry name" value="FlhA"/>
</dbReference>
<comment type="similarity">
    <text evidence="2 7">Belongs to the FHIPEP (flagella/HR/invasion proteins export pore) family.</text>
</comment>
<keyword evidence="7" id="KW-1006">Bacterial flagellum protein export</keyword>
<dbReference type="InterPro" id="IPR042194">
    <property type="entry name" value="FHIPEP_1"/>
</dbReference>
<dbReference type="InterPro" id="IPR042193">
    <property type="entry name" value="FHIPEP_3"/>
</dbReference>
<dbReference type="PANTHER" id="PTHR30161">
    <property type="entry name" value="FLAGELLAR EXPORT PROTEIN, MEMBRANE FLHA SUBUNIT-RELATED"/>
    <property type="match status" value="1"/>
</dbReference>
<keyword evidence="6 7" id="KW-0472">Membrane</keyword>
<dbReference type="RefSeq" id="WP_115659256.1">
    <property type="nucleotide sequence ID" value="NZ_CP035690.1"/>
</dbReference>
<dbReference type="Gene3D" id="3.40.30.60">
    <property type="entry name" value="FHIPEP family, domain 1"/>
    <property type="match status" value="1"/>
</dbReference>
<evidence type="ECO:0000256" key="6">
    <source>
        <dbReference type="ARBA" id="ARBA00023136"/>
    </source>
</evidence>
<keyword evidence="7" id="KW-0813">Transport</keyword>
<keyword evidence="8" id="KW-0282">Flagellum</keyword>
<sequence>MKTKFASINQVVAKGKLGIPLLLMTILAMVMLPMPPFLLDILFTFNIVLALIVMLVAVYSKKPLDFSVFPSILLVATLLRLALNVASTRVVLLHGHEGGDAAGKVIQAFGDVVIGGNYVVGMVVFVILMIINFVVVTKGGERISEVSARFTLDAMPGKQMAIDADLNAGIIDHLEAKARRETIATEADFYGSMDGASKFVRGDAIAGMLILFINIIGGIAIGVFSYGLDFSSAFKTYALLTIGDGLVAQIPSLLLATASAIIVTRVSDASDLSGQISRQMLASPVVILVVAGIMVVLGLIPGMPHLAFLSFAAVLGLVGWKLQQRTESPQVAEDLARAEALVEAAPIAQEHHEISASDIPRVHAITLSVGYRLVNLIDRRQGAELLNRLAGIRKTLSEKRGFVIPQIHVRDDLGLEPNEYQIAVRDANVEKVELELDHLLAINPGQVFGEVDGILTRDPAYNMEAVWIKTANKDKAINLGYTVVDHATIISTHISKIFNEYVDEIIGPDEVESVMNRLSQLNTRLADDLRQKLTPQQLLRVFRQLAVDGVSLNDIVTIANALVESSELSKDPIFLAADIRCALRRNILSALVGTAREVAAITLSGELENMLLDALGQAQASGHVQLDGFALEPSLIDKLQRSLPDVLDSMRINGHPPILLVMPQLRPLLARYARVCARGLYVLSFNEIPDDRNVSVVGNMG</sequence>
<evidence type="ECO:0000256" key="5">
    <source>
        <dbReference type="ARBA" id="ARBA00022989"/>
    </source>
</evidence>
<dbReference type="GO" id="GO:0009306">
    <property type="term" value="P:protein secretion"/>
    <property type="evidence" value="ECO:0007669"/>
    <property type="project" value="InterPro"/>
</dbReference>
<keyword evidence="4 7" id="KW-0812">Transmembrane</keyword>
<organism evidence="8 9">
    <name type="scientific">Grimontia hollisae</name>
    <name type="common">Vibrio hollisae</name>
    <dbReference type="NCBI Taxonomy" id="673"/>
    <lineage>
        <taxon>Bacteria</taxon>
        <taxon>Pseudomonadati</taxon>
        <taxon>Pseudomonadota</taxon>
        <taxon>Gammaproteobacteria</taxon>
        <taxon>Vibrionales</taxon>
        <taxon>Vibrionaceae</taxon>
        <taxon>Grimontia</taxon>
    </lineage>
</organism>
<dbReference type="GO" id="GO:0005886">
    <property type="term" value="C:plasma membrane"/>
    <property type="evidence" value="ECO:0007669"/>
    <property type="project" value="UniProtKB-SubCell"/>
</dbReference>
<evidence type="ECO:0000256" key="2">
    <source>
        <dbReference type="ARBA" id="ARBA00008835"/>
    </source>
</evidence>
<feature type="transmembrane region" description="Helical" evidence="7">
    <location>
        <begin position="71"/>
        <end position="92"/>
    </location>
</feature>
<comment type="function">
    <text evidence="7">Required for formation of the rod structure of the flagellar apparatus. Together with FliI and FliH, may constitute the export apparatus of flagellin.</text>
</comment>
<feature type="transmembrane region" description="Helical" evidence="7">
    <location>
        <begin position="12"/>
        <end position="31"/>
    </location>
</feature>
<dbReference type="Proteomes" id="UP000254512">
    <property type="component" value="Unassembled WGS sequence"/>
</dbReference>
<dbReference type="Gene3D" id="3.40.50.12790">
    <property type="entry name" value="FHIPEP family, domain 4"/>
    <property type="match status" value="1"/>
</dbReference>
<evidence type="ECO:0000256" key="7">
    <source>
        <dbReference type="RuleBase" id="RU364093"/>
    </source>
</evidence>
<dbReference type="PIRSF" id="PIRSF005419">
    <property type="entry name" value="FlhA"/>
    <property type="match status" value="1"/>
</dbReference>
<keyword evidence="3 7" id="KW-1003">Cell membrane</keyword>
<dbReference type="STRING" id="673.AL542_09005"/>
<keyword evidence="5 7" id="KW-1133">Transmembrane helix</keyword>
<evidence type="ECO:0000256" key="4">
    <source>
        <dbReference type="ARBA" id="ARBA00022692"/>
    </source>
</evidence>
<comment type="subcellular location">
    <subcellularLocation>
        <location evidence="1 7">Cell membrane</location>
        <topology evidence="1 7">Multi-pass membrane protein</topology>
    </subcellularLocation>
</comment>
<dbReference type="PROSITE" id="PS00994">
    <property type="entry name" value="FHIPEP"/>
    <property type="match status" value="1"/>
</dbReference>